<dbReference type="AlphaFoldDB" id="A0A432VT14"/>
<dbReference type="GO" id="GO:0020037">
    <property type="term" value="F:heme binding"/>
    <property type="evidence" value="ECO:0007669"/>
    <property type="project" value="InterPro"/>
</dbReference>
<dbReference type="GO" id="GO:0046872">
    <property type="term" value="F:metal ion binding"/>
    <property type="evidence" value="ECO:0007669"/>
    <property type="project" value="UniProtKB-KW"/>
</dbReference>
<evidence type="ECO:0000313" key="10">
    <source>
        <dbReference type="Proteomes" id="UP000288212"/>
    </source>
</evidence>
<dbReference type="PROSITE" id="PS51404">
    <property type="entry name" value="DYP_PEROXIDASE"/>
    <property type="match status" value="1"/>
</dbReference>
<proteinExistence type="inferred from homology"/>
<evidence type="ECO:0000256" key="4">
    <source>
        <dbReference type="ARBA" id="ARBA00023002"/>
    </source>
</evidence>
<keyword evidence="3" id="KW-0479">Metal-binding</keyword>
<gene>
    <name evidence="9" type="ORF">CWE06_08375</name>
</gene>
<comment type="similarity">
    <text evidence="6">Belongs to the DyP-type peroxidase family.</text>
</comment>
<dbReference type="PANTHER" id="PTHR30521:SF0">
    <property type="entry name" value="DYP-TYPE PEROXIDASE FAMILY PROTEIN"/>
    <property type="match status" value="1"/>
</dbReference>
<evidence type="ECO:0000256" key="2">
    <source>
        <dbReference type="ARBA" id="ARBA00022559"/>
    </source>
</evidence>
<dbReference type="SUPFAM" id="SSF54909">
    <property type="entry name" value="Dimeric alpha+beta barrel"/>
    <property type="match status" value="1"/>
</dbReference>
<dbReference type="EMBL" id="PIPI01000005">
    <property type="protein sequence ID" value="RUO19536.1"/>
    <property type="molecule type" value="Genomic_DNA"/>
</dbReference>
<dbReference type="RefSeq" id="WP_126793060.1">
    <property type="nucleotide sequence ID" value="NZ_PIPI01000005.1"/>
</dbReference>
<evidence type="ECO:0000259" key="8">
    <source>
        <dbReference type="Pfam" id="PF20628"/>
    </source>
</evidence>
<dbReference type="GO" id="GO:0004601">
    <property type="term" value="F:peroxidase activity"/>
    <property type="evidence" value="ECO:0007669"/>
    <property type="project" value="UniProtKB-KW"/>
</dbReference>
<comment type="cofactor">
    <cofactor evidence="1">
        <name>heme b</name>
        <dbReference type="ChEBI" id="CHEBI:60344"/>
    </cofactor>
</comment>
<name>A0A432VT14_9GAMM</name>
<keyword evidence="10" id="KW-1185">Reference proteome</keyword>
<dbReference type="InterPro" id="IPR011008">
    <property type="entry name" value="Dimeric_a/b-barrel"/>
</dbReference>
<accession>A0A432VT14</accession>
<comment type="caution">
    <text evidence="9">The sequence shown here is derived from an EMBL/GenBank/DDBJ whole genome shotgun (WGS) entry which is preliminary data.</text>
</comment>
<dbReference type="Proteomes" id="UP000288212">
    <property type="component" value="Unassembled WGS sequence"/>
</dbReference>
<evidence type="ECO:0000256" key="1">
    <source>
        <dbReference type="ARBA" id="ARBA00001970"/>
    </source>
</evidence>
<sequence length="299" mass="34133">MAQPLRAQSGVCAEASLHGLLLLLNVTSEQPDKVRRRLAEFPAYVERFEARFSEALLSMVLAVGEPYWDVLSPDSRPDGLKALPEFSKSEHSLPVTPFDLAIIIRSDRYDANYAAGLELLHWLGDLVELAEEYTPFRYLDGRDLFGFKYTNEHVTGPRRRELALIGAEQDPEFAGGSFLWLQLSKLARQKFHQLTVAEQEKIMGRERANAQLMKTAKATHAEKTDSELWRLHMPFGSLQRPHELSLLFAADPAMLDRWMRNRFEADEDGATDPLLDFVQLEHCSAYFVPALSWWSRLND</sequence>
<organism evidence="9 10">
    <name type="scientific">Aliidiomarina haloalkalitolerans</name>
    <dbReference type="NCBI Taxonomy" id="859059"/>
    <lineage>
        <taxon>Bacteria</taxon>
        <taxon>Pseudomonadati</taxon>
        <taxon>Pseudomonadota</taxon>
        <taxon>Gammaproteobacteria</taxon>
        <taxon>Alteromonadales</taxon>
        <taxon>Idiomarinaceae</taxon>
        <taxon>Aliidiomarina</taxon>
    </lineage>
</organism>
<dbReference type="PANTHER" id="PTHR30521">
    <property type="entry name" value="DEFERROCHELATASE/PEROXIDASE"/>
    <property type="match status" value="1"/>
</dbReference>
<feature type="domain" description="Dyp-type peroxidase C-terminal" evidence="8">
    <location>
        <begin position="141"/>
        <end position="291"/>
    </location>
</feature>
<evidence type="ECO:0000313" key="9">
    <source>
        <dbReference type="EMBL" id="RUO19536.1"/>
    </source>
</evidence>
<keyword evidence="5" id="KW-0408">Iron</keyword>
<evidence type="ECO:0000256" key="3">
    <source>
        <dbReference type="ARBA" id="ARBA00022723"/>
    </source>
</evidence>
<dbReference type="InterPro" id="IPR048327">
    <property type="entry name" value="Dyp_perox_N"/>
</dbReference>
<reference evidence="9 10" key="1">
    <citation type="journal article" date="2011" name="Front. Microbiol.">
        <title>Genomic signatures of strain selection and enhancement in Bacillus atrophaeus var. globigii, a historical biowarfare simulant.</title>
        <authorList>
            <person name="Gibbons H.S."/>
            <person name="Broomall S.M."/>
            <person name="McNew L.A."/>
            <person name="Daligault H."/>
            <person name="Chapman C."/>
            <person name="Bruce D."/>
            <person name="Karavis M."/>
            <person name="Krepps M."/>
            <person name="McGregor P.A."/>
            <person name="Hong C."/>
            <person name="Park K.H."/>
            <person name="Akmal A."/>
            <person name="Feldman A."/>
            <person name="Lin J.S."/>
            <person name="Chang W.E."/>
            <person name="Higgs B.W."/>
            <person name="Demirev P."/>
            <person name="Lindquist J."/>
            <person name="Liem A."/>
            <person name="Fochler E."/>
            <person name="Read T.D."/>
            <person name="Tapia R."/>
            <person name="Johnson S."/>
            <person name="Bishop-Lilly K.A."/>
            <person name="Detter C."/>
            <person name="Han C."/>
            <person name="Sozhamannan S."/>
            <person name="Rosenzweig C.N."/>
            <person name="Skowronski E.W."/>
        </authorList>
    </citation>
    <scope>NUCLEOTIDE SEQUENCE [LARGE SCALE GENOMIC DNA]</scope>
    <source>
        <strain evidence="9 10">AK5</strain>
    </source>
</reference>
<protein>
    <submittedName>
        <fullName evidence="9">Peroxidase</fullName>
    </submittedName>
</protein>
<feature type="domain" description="Dyp-type peroxidase N-terminal" evidence="7">
    <location>
        <begin position="8"/>
        <end position="136"/>
    </location>
</feature>
<dbReference type="InterPro" id="IPR048328">
    <property type="entry name" value="Dyp_perox_C"/>
</dbReference>
<dbReference type="OrthoDB" id="3251355at2"/>
<keyword evidence="4" id="KW-0560">Oxidoreductase</keyword>
<dbReference type="Pfam" id="PF20628">
    <property type="entry name" value="Dyp_perox_C"/>
    <property type="match status" value="1"/>
</dbReference>
<dbReference type="GO" id="GO:0005829">
    <property type="term" value="C:cytosol"/>
    <property type="evidence" value="ECO:0007669"/>
    <property type="project" value="TreeGrafter"/>
</dbReference>
<dbReference type="NCBIfam" id="TIGR01413">
    <property type="entry name" value="Dyp_perox_fam"/>
    <property type="match status" value="1"/>
</dbReference>
<evidence type="ECO:0000256" key="5">
    <source>
        <dbReference type="ARBA" id="ARBA00023004"/>
    </source>
</evidence>
<dbReference type="InterPro" id="IPR006314">
    <property type="entry name" value="Dyp_peroxidase"/>
</dbReference>
<evidence type="ECO:0000256" key="6">
    <source>
        <dbReference type="ARBA" id="ARBA00025737"/>
    </source>
</evidence>
<evidence type="ECO:0000259" key="7">
    <source>
        <dbReference type="Pfam" id="PF04261"/>
    </source>
</evidence>
<keyword evidence="2 9" id="KW-0575">Peroxidase</keyword>
<dbReference type="Pfam" id="PF04261">
    <property type="entry name" value="Dyp_perox_N"/>
    <property type="match status" value="1"/>
</dbReference>